<evidence type="ECO:0000313" key="1">
    <source>
        <dbReference type="EMBL" id="TNC22391.1"/>
    </source>
</evidence>
<dbReference type="Pfam" id="PF13242">
    <property type="entry name" value="Hydrolase_like"/>
    <property type="match status" value="1"/>
</dbReference>
<dbReference type="GO" id="GO:0005829">
    <property type="term" value="C:cytosol"/>
    <property type="evidence" value="ECO:0007669"/>
    <property type="project" value="TreeGrafter"/>
</dbReference>
<name>A0A5C4LW66_9PSEU</name>
<protein>
    <submittedName>
        <fullName evidence="1">HAD family hydrolase</fullName>
    </submittedName>
</protein>
<dbReference type="OrthoDB" id="9781769at2"/>
<comment type="caution">
    <text evidence="1">The sequence shown here is derived from an EMBL/GenBank/DDBJ whole genome shotgun (WGS) entry which is preliminary data.</text>
</comment>
<sequence>MLKNPPGTVVFVSERLVLWDIDQTLIDLRGAGSEWYARVLPEVTGVTFTGMPPFFGRTELAITSELLKLHGIEPDEETVKKVWAGLVTASEQALPTLASRGVALPGAAAALTTLAGTAVQSLVTGNLREVSWHKLTAFGLHEHLDFEVGGYGSISAHRPDLVAHAVSLAGARHSPFAPDAVVVIGDTPHDVDAALAHGAKAVGVATGRFDASTLREAGAHIVFADLSDTAAVVDAVLG</sequence>
<dbReference type="Gene3D" id="1.10.150.240">
    <property type="entry name" value="Putative phosphatase, domain 2"/>
    <property type="match status" value="1"/>
</dbReference>
<reference evidence="1 2" key="1">
    <citation type="submission" date="2019-06" db="EMBL/GenBank/DDBJ databases">
        <title>Amycolatopsis alkalitolerans sp. nov., isolated from Gastrodia elata Blume.</title>
        <authorList>
            <person name="Narsing Rao M.P."/>
            <person name="Li W.J."/>
        </authorList>
    </citation>
    <scope>NUCLEOTIDE SEQUENCE [LARGE SCALE GENOMIC DNA]</scope>
    <source>
        <strain evidence="1 2">SYSUP0005</strain>
    </source>
</reference>
<organism evidence="1 2">
    <name type="scientific">Amycolatopsis alkalitolerans</name>
    <dbReference type="NCBI Taxonomy" id="2547244"/>
    <lineage>
        <taxon>Bacteria</taxon>
        <taxon>Bacillati</taxon>
        <taxon>Actinomycetota</taxon>
        <taxon>Actinomycetes</taxon>
        <taxon>Pseudonocardiales</taxon>
        <taxon>Pseudonocardiaceae</taxon>
        <taxon>Amycolatopsis</taxon>
    </lineage>
</organism>
<dbReference type="SFLD" id="SFLDS00003">
    <property type="entry name" value="Haloacid_Dehalogenase"/>
    <property type="match status" value="1"/>
</dbReference>
<dbReference type="SFLD" id="SFLDG01129">
    <property type="entry name" value="C1.5:_HAD__Beta-PGM__Phosphata"/>
    <property type="match status" value="1"/>
</dbReference>
<dbReference type="InterPro" id="IPR036412">
    <property type="entry name" value="HAD-like_sf"/>
</dbReference>
<dbReference type="InterPro" id="IPR023214">
    <property type="entry name" value="HAD_sf"/>
</dbReference>
<gene>
    <name evidence="1" type="ORF">FG385_25685</name>
</gene>
<evidence type="ECO:0000313" key="2">
    <source>
        <dbReference type="Proteomes" id="UP000305546"/>
    </source>
</evidence>
<dbReference type="InterPro" id="IPR050155">
    <property type="entry name" value="HAD-like_hydrolase_sf"/>
</dbReference>
<proteinExistence type="predicted"/>
<dbReference type="GO" id="GO:0006281">
    <property type="term" value="P:DNA repair"/>
    <property type="evidence" value="ECO:0007669"/>
    <property type="project" value="TreeGrafter"/>
</dbReference>
<dbReference type="GO" id="GO:0008967">
    <property type="term" value="F:phosphoglycolate phosphatase activity"/>
    <property type="evidence" value="ECO:0007669"/>
    <property type="project" value="TreeGrafter"/>
</dbReference>
<keyword evidence="1" id="KW-0378">Hydrolase</keyword>
<dbReference type="InterPro" id="IPR023198">
    <property type="entry name" value="PGP-like_dom2"/>
</dbReference>
<dbReference type="PANTHER" id="PTHR43434:SF19">
    <property type="entry name" value="PHOSPHONOACETALDEHYDE HYDROLASE"/>
    <property type="match status" value="1"/>
</dbReference>
<dbReference type="AlphaFoldDB" id="A0A5C4LW66"/>
<accession>A0A5C4LW66</accession>
<dbReference type="Proteomes" id="UP000305546">
    <property type="component" value="Unassembled WGS sequence"/>
</dbReference>
<dbReference type="SUPFAM" id="SSF56784">
    <property type="entry name" value="HAD-like"/>
    <property type="match status" value="1"/>
</dbReference>
<dbReference type="RefSeq" id="WP_139099357.1">
    <property type="nucleotide sequence ID" value="NZ_VDFW01000027.1"/>
</dbReference>
<dbReference type="PANTHER" id="PTHR43434">
    <property type="entry name" value="PHOSPHOGLYCOLATE PHOSPHATASE"/>
    <property type="match status" value="1"/>
</dbReference>
<keyword evidence="2" id="KW-1185">Reference proteome</keyword>
<dbReference type="EMBL" id="VDFW01000027">
    <property type="protein sequence ID" value="TNC22391.1"/>
    <property type="molecule type" value="Genomic_DNA"/>
</dbReference>
<dbReference type="Gene3D" id="3.40.50.1000">
    <property type="entry name" value="HAD superfamily/HAD-like"/>
    <property type="match status" value="1"/>
</dbReference>